<dbReference type="OMA" id="QYPGTWF"/>
<evidence type="ECO:0000256" key="3">
    <source>
        <dbReference type="SAM" id="SignalP"/>
    </source>
</evidence>
<keyword evidence="3" id="KW-0732">Signal</keyword>
<keyword evidence="2" id="KW-1133">Transmembrane helix</keyword>
<keyword evidence="2" id="KW-0812">Transmembrane</keyword>
<reference evidence="4 5" key="2">
    <citation type="submission" date="2018-11" db="EMBL/GenBank/DDBJ databases">
        <authorList>
            <consortium name="Pathogen Informatics"/>
        </authorList>
    </citation>
    <scope>NUCLEOTIDE SEQUENCE [LARGE SCALE GENOMIC DNA]</scope>
</reference>
<keyword evidence="2" id="KW-0472">Membrane</keyword>
<feature type="signal peptide" evidence="3">
    <location>
        <begin position="1"/>
        <end position="19"/>
    </location>
</feature>
<name>A0A0N4XEX2_NIPBR</name>
<evidence type="ECO:0000256" key="1">
    <source>
        <dbReference type="SAM" id="MobiDB-lite"/>
    </source>
</evidence>
<proteinExistence type="predicted"/>
<feature type="region of interest" description="Disordered" evidence="1">
    <location>
        <begin position="164"/>
        <end position="185"/>
    </location>
</feature>
<evidence type="ECO:0000313" key="5">
    <source>
        <dbReference type="Proteomes" id="UP000271162"/>
    </source>
</evidence>
<feature type="transmembrane region" description="Helical" evidence="2">
    <location>
        <begin position="88"/>
        <end position="107"/>
    </location>
</feature>
<reference evidence="6" key="1">
    <citation type="submission" date="2017-02" db="UniProtKB">
        <authorList>
            <consortium name="WormBaseParasite"/>
        </authorList>
    </citation>
    <scope>IDENTIFICATION</scope>
</reference>
<feature type="chain" id="PRO_5043124581" evidence="3">
    <location>
        <begin position="20"/>
        <end position="185"/>
    </location>
</feature>
<feature type="transmembrane region" description="Helical" evidence="2">
    <location>
        <begin position="119"/>
        <end position="141"/>
    </location>
</feature>
<accession>A0A0N4XEX2</accession>
<evidence type="ECO:0000256" key="2">
    <source>
        <dbReference type="SAM" id="Phobius"/>
    </source>
</evidence>
<evidence type="ECO:0000313" key="4">
    <source>
        <dbReference type="EMBL" id="VDL64305.1"/>
    </source>
</evidence>
<dbReference type="WBParaSite" id="NBR_0000107401-mRNA-1">
    <property type="protein sequence ID" value="NBR_0000107401-mRNA-1"/>
    <property type="gene ID" value="NBR_0000107401"/>
</dbReference>
<keyword evidence="5" id="KW-1185">Reference proteome</keyword>
<dbReference type="STRING" id="27835.A0A0N4XEX2"/>
<protein>
    <submittedName>
        <fullName evidence="6">ATP-binding cassette sub-family B member 9 (inferred by orthology to a human protein)</fullName>
    </submittedName>
</protein>
<dbReference type="EMBL" id="UYSL01000714">
    <property type="protein sequence ID" value="VDL64305.1"/>
    <property type="molecule type" value="Genomic_DNA"/>
</dbReference>
<dbReference type="Proteomes" id="UP000271162">
    <property type="component" value="Unassembled WGS sequence"/>
</dbReference>
<dbReference type="AlphaFoldDB" id="A0A0N4XEX2"/>
<evidence type="ECO:0000313" key="6">
    <source>
        <dbReference type="WBParaSite" id="NBR_0000107401-mRNA-1"/>
    </source>
</evidence>
<feature type="transmembrane region" description="Helical" evidence="2">
    <location>
        <begin position="56"/>
        <end position="76"/>
    </location>
</feature>
<gene>
    <name evidence="4" type="ORF">NBR_LOCUS1075</name>
</gene>
<feature type="compositionally biased region" description="Polar residues" evidence="1">
    <location>
        <begin position="175"/>
        <end position="185"/>
    </location>
</feature>
<sequence length="185" mass="21215">MRRRSALLVLFIAADVALSVVSMGFYSSSWVFDFSTIFKYLTFIDGYNYFNNPIDFVILAVFRLAFLVSAVALIAFHRDHIAKAMFMPMIGFATACYSYTLVKILAFSEYEIMMKYPGVWMSMVWSMAAALLFSLIWYFIITAHSFDYQRLVSERFNTAESVSDTDLETAREPSGTFQGRKNSLE</sequence>
<organism evidence="6">
    <name type="scientific">Nippostrongylus brasiliensis</name>
    <name type="common">Rat hookworm</name>
    <dbReference type="NCBI Taxonomy" id="27835"/>
    <lineage>
        <taxon>Eukaryota</taxon>
        <taxon>Metazoa</taxon>
        <taxon>Ecdysozoa</taxon>
        <taxon>Nematoda</taxon>
        <taxon>Chromadorea</taxon>
        <taxon>Rhabditida</taxon>
        <taxon>Rhabditina</taxon>
        <taxon>Rhabditomorpha</taxon>
        <taxon>Strongyloidea</taxon>
        <taxon>Heligmosomidae</taxon>
        <taxon>Nippostrongylus</taxon>
    </lineage>
</organism>